<sequence length="48" mass="5477">MHIEAEAGISGQSASNEASELYAFDDRKPPFRFIKRSHAVDFSYRRTS</sequence>
<dbReference type="EMBL" id="CYGY02000072">
    <property type="protein sequence ID" value="SIT49862.1"/>
    <property type="molecule type" value="Genomic_DNA"/>
</dbReference>
<organism evidence="1 2">
    <name type="scientific">Paraburkholderia piptadeniae</name>
    <dbReference type="NCBI Taxonomy" id="1701573"/>
    <lineage>
        <taxon>Bacteria</taxon>
        <taxon>Pseudomonadati</taxon>
        <taxon>Pseudomonadota</taxon>
        <taxon>Betaproteobacteria</taxon>
        <taxon>Burkholderiales</taxon>
        <taxon>Burkholderiaceae</taxon>
        <taxon>Paraburkholderia</taxon>
    </lineage>
</organism>
<proteinExistence type="predicted"/>
<evidence type="ECO:0000313" key="2">
    <source>
        <dbReference type="Proteomes" id="UP000195569"/>
    </source>
</evidence>
<comment type="caution">
    <text evidence="1">The sequence shown here is derived from an EMBL/GenBank/DDBJ whole genome shotgun (WGS) entry which is preliminary data.</text>
</comment>
<name>A0A1N7SR05_9BURK</name>
<gene>
    <name evidence="1" type="ORF">BN2476_720051</name>
</gene>
<dbReference type="Proteomes" id="UP000195569">
    <property type="component" value="Unassembled WGS sequence"/>
</dbReference>
<protein>
    <submittedName>
        <fullName evidence="1">Uncharacterized protein</fullName>
    </submittedName>
</protein>
<dbReference type="AlphaFoldDB" id="A0A1N7SR05"/>
<keyword evidence="2" id="KW-1185">Reference proteome</keyword>
<reference evidence="1" key="1">
    <citation type="submission" date="2016-12" db="EMBL/GenBank/DDBJ databases">
        <authorList>
            <person name="Moulin L."/>
        </authorList>
    </citation>
    <scope>NUCLEOTIDE SEQUENCE [LARGE SCALE GENOMIC DNA]</scope>
    <source>
        <strain evidence="1">STM 7183</strain>
    </source>
</reference>
<evidence type="ECO:0000313" key="1">
    <source>
        <dbReference type="EMBL" id="SIT49862.1"/>
    </source>
</evidence>
<accession>A0A1N7SR05</accession>